<comment type="caution">
    <text evidence="10">The sequence shown here is derived from an EMBL/GenBank/DDBJ whole genome shotgun (WGS) entry which is preliminary data.</text>
</comment>
<keyword evidence="7" id="KW-0455">Luminescence</keyword>
<protein>
    <recommendedName>
        <fullName evidence="4">long-chain-fatty-acyl-CoA reductase</fullName>
        <ecNumber evidence="4">1.2.1.50</ecNumber>
    </recommendedName>
</protein>
<evidence type="ECO:0000256" key="3">
    <source>
        <dbReference type="ARBA" id="ARBA00010915"/>
    </source>
</evidence>
<dbReference type="InterPro" id="IPR008670">
    <property type="entry name" value="CoA_reduct_LuxC"/>
</dbReference>
<dbReference type="GO" id="GO:0008218">
    <property type="term" value="P:bioluminescence"/>
    <property type="evidence" value="ECO:0007669"/>
    <property type="project" value="UniProtKB-KW"/>
</dbReference>
<evidence type="ECO:0000256" key="6">
    <source>
        <dbReference type="ARBA" id="ARBA00023002"/>
    </source>
</evidence>
<evidence type="ECO:0000256" key="4">
    <source>
        <dbReference type="ARBA" id="ARBA00013020"/>
    </source>
</evidence>
<dbReference type="SUPFAM" id="SSF53720">
    <property type="entry name" value="ALDH-like"/>
    <property type="match status" value="1"/>
</dbReference>
<evidence type="ECO:0000313" key="11">
    <source>
        <dbReference type="Proteomes" id="UP000234857"/>
    </source>
</evidence>
<evidence type="ECO:0000256" key="1">
    <source>
        <dbReference type="ARBA" id="ARBA00003277"/>
    </source>
</evidence>
<comment type="pathway">
    <text evidence="2">Lipid metabolism; fatty acid reduction for biolumincescence.</text>
</comment>
<evidence type="ECO:0000256" key="7">
    <source>
        <dbReference type="ARBA" id="ARBA00023223"/>
    </source>
</evidence>
<dbReference type="InterPro" id="IPR016163">
    <property type="entry name" value="Ald_DH_C"/>
</dbReference>
<dbReference type="InterPro" id="IPR016161">
    <property type="entry name" value="Ald_DH/histidinol_DH"/>
</dbReference>
<evidence type="ECO:0000256" key="8">
    <source>
        <dbReference type="ARBA" id="ARBA00049412"/>
    </source>
</evidence>
<dbReference type="InterPro" id="IPR000873">
    <property type="entry name" value="AMP-dep_synth/lig_dom"/>
</dbReference>
<keyword evidence="5" id="KW-0521">NADP</keyword>
<comment type="catalytic activity">
    <reaction evidence="8">
        <text>a long-chain fatty aldehyde + NADP(+) + CoA = a long-chain fatty acyl-CoA + NADPH + H(+)</text>
        <dbReference type="Rhea" id="RHEA:15437"/>
        <dbReference type="ChEBI" id="CHEBI:15378"/>
        <dbReference type="ChEBI" id="CHEBI:17176"/>
        <dbReference type="ChEBI" id="CHEBI:57287"/>
        <dbReference type="ChEBI" id="CHEBI:57783"/>
        <dbReference type="ChEBI" id="CHEBI:58349"/>
        <dbReference type="ChEBI" id="CHEBI:83139"/>
        <dbReference type="EC" id="1.2.1.50"/>
    </reaction>
</comment>
<feature type="domain" description="AMP-dependent synthetase/ligase" evidence="9">
    <location>
        <begin position="491"/>
        <end position="717"/>
    </location>
</feature>
<keyword evidence="6" id="KW-0560">Oxidoreductase</keyword>
<dbReference type="InterPro" id="IPR042099">
    <property type="entry name" value="ANL_N_sf"/>
</dbReference>
<gene>
    <name evidence="10" type="ORF">C0601_09790</name>
</gene>
<dbReference type="Gene3D" id="3.40.309.10">
    <property type="entry name" value="Aldehyde Dehydrogenase, Chain A, domain 2"/>
    <property type="match status" value="1"/>
</dbReference>
<dbReference type="Gene3D" id="3.30.300.30">
    <property type="match status" value="1"/>
</dbReference>
<dbReference type="Pfam" id="PF00501">
    <property type="entry name" value="AMP-binding"/>
    <property type="match status" value="1"/>
</dbReference>
<sequence>MIVLVVVVIILILLEELVRKNIKAVRLWHWINSGGKLIINKDFEKEILRLRKASQRMSEIKNDELFSFFDRLSRLWDPEHGSYYKEAYERLPEVLNYSKDMVRDGLDVVRAMIDKGNIRFDIEKSFGDEDILEDFKYSFDTRTHLKFRPLGIVAHISASNVFLSCVDSLVSSIITRNSSILKMPRVDRFFPKLFFSSIKEADKTGVISENISLWDFRGGSKEVEEILKKYCNGIVVWGGREAIESYRKDLPIDTRLIEYGPKYSFSIIHRKDRMDDVIERCSMDSIMWEQAACSSPHIIFVPEELVMEFAKGLYESIEKNSNIYPEPELDIDTQTEIMKYHRLGEAAAAFDGAIFLNSGKDNASVLVKKTEELETTCQFRNVIVSPYKELEEIYKKAQTVGRYIQTVSIWAERTDFFSITERLAHIGAFRFTVPGEMYTGKNGVPHDGEYPLRKLGDFIHIEHLNIDKRNEIYEFAKERTEFYQNRDEKKLLTRNECFENSPPFSKSMLSSDKLSGFIFSSGGTTGRPKYALYSSQDFDIMTRILAQIYRDGGIKETDRVANVFIAGNLWTSFLVANEALKKIGCLNFPIAGNSDFEVIDRYLERFKINAIVGLPSIIIRMAEICEEKGLNIKIDTILYGGEHFYKGAREYVKKVWGVKRISSAGYAAVDTGPVGYQCEHLDGALHHVCKDFVNLELVDQEENFIKEPNTPGEIVVTDINRYMMPIIRFRTGDMGRFVDINCPCGFKGKTFELLGRCDDVIVAGSTNLELSSLDITASEFKGLSAIWQVQVITENSKDKVLWYIEKRNDSIEVSSDDVMQVLFKHAKNIKKTMESGWLDFEVRIVGSGEIERIERTGKVKKVIDKRKTQ</sequence>
<reference evidence="10 11" key="1">
    <citation type="submission" date="2017-11" db="EMBL/GenBank/DDBJ databases">
        <title>Genome-resolved metagenomics identifies genetic mobility, metabolic interactions, and unexpected diversity in perchlorate-reducing communities.</title>
        <authorList>
            <person name="Barnum T.P."/>
            <person name="Figueroa I.A."/>
            <person name="Carlstrom C.I."/>
            <person name="Lucas L.N."/>
            <person name="Engelbrektson A.L."/>
            <person name="Coates J.D."/>
        </authorList>
    </citation>
    <scope>NUCLEOTIDE SEQUENCE [LARGE SCALE GENOMIC DNA]</scope>
    <source>
        <strain evidence="10">BM706</strain>
    </source>
</reference>
<dbReference type="PANTHER" id="PTHR43845:SF1">
    <property type="entry name" value="BLR5969 PROTEIN"/>
    <property type="match status" value="1"/>
</dbReference>
<dbReference type="EC" id="1.2.1.50" evidence="4"/>
<evidence type="ECO:0000256" key="5">
    <source>
        <dbReference type="ARBA" id="ARBA00022857"/>
    </source>
</evidence>
<name>A0A2N5ZDM6_MUIH1</name>
<dbReference type="PANTHER" id="PTHR43845">
    <property type="entry name" value="BLR5969 PROTEIN"/>
    <property type="match status" value="1"/>
</dbReference>
<dbReference type="EMBL" id="PKTG01000107">
    <property type="protein sequence ID" value="PLX16759.1"/>
    <property type="molecule type" value="Genomic_DNA"/>
</dbReference>
<dbReference type="InterPro" id="IPR016162">
    <property type="entry name" value="Ald_DH_N"/>
</dbReference>
<evidence type="ECO:0000256" key="2">
    <source>
        <dbReference type="ARBA" id="ARBA00004908"/>
    </source>
</evidence>
<evidence type="ECO:0000259" key="9">
    <source>
        <dbReference type="Pfam" id="PF00501"/>
    </source>
</evidence>
<dbReference type="UniPathway" id="UPA00569"/>
<comment type="function">
    <text evidence="1">LuxC is the fatty acid reductase enzyme responsible for synthesis of the aldehyde substrate for the luminescent reaction catalyzed by luciferase.</text>
</comment>
<dbReference type="Proteomes" id="UP000234857">
    <property type="component" value="Unassembled WGS sequence"/>
</dbReference>
<proteinExistence type="inferred from homology"/>
<dbReference type="Gene3D" id="3.40.605.10">
    <property type="entry name" value="Aldehyde Dehydrogenase, Chain A, domain 1"/>
    <property type="match status" value="1"/>
</dbReference>
<dbReference type="GO" id="GO:0003995">
    <property type="term" value="F:acyl-CoA dehydrogenase activity"/>
    <property type="evidence" value="ECO:0007669"/>
    <property type="project" value="InterPro"/>
</dbReference>
<dbReference type="GO" id="GO:0050062">
    <property type="term" value="F:long-chain-fatty-acyl-CoA reductase activity"/>
    <property type="evidence" value="ECO:0007669"/>
    <property type="project" value="UniProtKB-EC"/>
</dbReference>
<evidence type="ECO:0000313" key="10">
    <source>
        <dbReference type="EMBL" id="PLX16759.1"/>
    </source>
</evidence>
<organism evidence="10 11">
    <name type="scientific">Muiribacterium halophilum</name>
    <dbReference type="NCBI Taxonomy" id="2053465"/>
    <lineage>
        <taxon>Bacteria</taxon>
        <taxon>Candidatus Muiribacteriota</taxon>
        <taxon>Candidatus Muiribacteriia</taxon>
        <taxon>Candidatus Muiribacteriales</taxon>
        <taxon>Candidatus Muiribacteriaceae</taxon>
        <taxon>Candidatus Muiribacterium</taxon>
    </lineage>
</organism>
<dbReference type="Pfam" id="PF05893">
    <property type="entry name" value="LuxC"/>
    <property type="match status" value="1"/>
</dbReference>
<accession>A0A2N5ZDM6</accession>
<dbReference type="InterPro" id="IPR045851">
    <property type="entry name" value="AMP-bd_C_sf"/>
</dbReference>
<dbReference type="AlphaFoldDB" id="A0A2N5ZDM6"/>
<dbReference type="SUPFAM" id="SSF56801">
    <property type="entry name" value="Acetyl-CoA synthetase-like"/>
    <property type="match status" value="1"/>
</dbReference>
<dbReference type="Gene3D" id="3.40.50.12780">
    <property type="entry name" value="N-terminal domain of ligase-like"/>
    <property type="match status" value="1"/>
</dbReference>
<comment type="similarity">
    <text evidence="3">Belongs to the LuxC family.</text>
</comment>